<reference evidence="2" key="1">
    <citation type="submission" date="2022-11" db="UniProtKB">
        <authorList>
            <consortium name="WormBaseParasite"/>
        </authorList>
    </citation>
    <scope>IDENTIFICATION</scope>
</reference>
<evidence type="ECO:0000313" key="1">
    <source>
        <dbReference type="Proteomes" id="UP000887576"/>
    </source>
</evidence>
<evidence type="ECO:0000313" key="2">
    <source>
        <dbReference type="WBParaSite" id="JU765_v2.g11975.t1"/>
    </source>
</evidence>
<dbReference type="Proteomes" id="UP000887576">
    <property type="component" value="Unplaced"/>
</dbReference>
<proteinExistence type="predicted"/>
<name>A0AC34Q178_9BILA</name>
<sequence length="668" mass="75911">MWKKETNIEGKKANKHFYQLTDNELGQGAYACVRTAVQKSTQKEFAVKLVSKHETGHTRSRIMREVEIFKMCKGHPNIVQLIEWFEDENYYYLIFEKMRGGPLLNHIQAKSCFTEEEASQVTKDIASALKFLHDRGIAHRDVKPENILCTDPERVSPVKLCDLDLASKPAFAKQILRTFDVNVHGSENAISRSLPIVHSEPDLQSPVGSAEFMAPEVVDTFVNGDRLKYDKQCDVWSLGVVIYIMLCGYPPFYGRCDNENCGWDQGEPCDDCQQSLFRRIKRGEFDFPEEDWTEISESAKDLIRHLLVKDVRQRFSIDEVLKHPWVMHEAPQTPLQTVTNLIFRKDSARDISMMNENFDFISRIATNNPTIEESDSSSMGCSPPSPTFVKDLMFPLDSEEPKMTQNVPSILVPGHHANSGYMNGAIGGYYVNHSPMINMNGTMICAPQMAPQPGMMGFSHPGNMNLFPPSSGAFVIPQVCNGTTYYTPAVPQWISSQNANSSQPKQHFQQPRSLQTRESLTGAMSKMGLETCQNAMNRQDSSKDIRNQQTRETQVLFNLFILVCFLRYNKTSYSIFSVLVALAETGQGFDVYRFERPFVLCNTSSLFFFAFRSGASLKHVVRGHPGFNCTNLYSLTRAFLRISEPFPHPLLALLLFGYSLEFLKWREK</sequence>
<accession>A0AC34Q178</accession>
<protein>
    <submittedName>
        <fullName evidence="2">Protein kinase domain-containing protein</fullName>
    </submittedName>
</protein>
<dbReference type="WBParaSite" id="JU765_v2.g11975.t1">
    <property type="protein sequence ID" value="JU765_v2.g11975.t1"/>
    <property type="gene ID" value="JU765_v2.g11975"/>
</dbReference>
<organism evidence="1 2">
    <name type="scientific">Panagrolaimus sp. JU765</name>
    <dbReference type="NCBI Taxonomy" id="591449"/>
    <lineage>
        <taxon>Eukaryota</taxon>
        <taxon>Metazoa</taxon>
        <taxon>Ecdysozoa</taxon>
        <taxon>Nematoda</taxon>
        <taxon>Chromadorea</taxon>
        <taxon>Rhabditida</taxon>
        <taxon>Tylenchina</taxon>
        <taxon>Panagrolaimomorpha</taxon>
        <taxon>Panagrolaimoidea</taxon>
        <taxon>Panagrolaimidae</taxon>
        <taxon>Panagrolaimus</taxon>
    </lineage>
</organism>